<dbReference type="AlphaFoldDB" id="A0A200QWC5"/>
<gene>
    <name evidence="4" type="ORF">BVC80_1819g95</name>
</gene>
<dbReference type="EMBL" id="MVGT01001025">
    <property type="protein sequence ID" value="OVA14768.1"/>
    <property type="molecule type" value="Genomic_DNA"/>
</dbReference>
<accession>A0A200QWC5</accession>
<feature type="region of interest" description="Disordered" evidence="2">
    <location>
        <begin position="777"/>
        <end position="805"/>
    </location>
</feature>
<dbReference type="FunCoup" id="A0A200QWC5">
    <property type="interactions" value="2821"/>
</dbReference>
<organism evidence="4 5">
    <name type="scientific">Macleaya cordata</name>
    <name type="common">Five-seeded plume-poppy</name>
    <name type="synonym">Bocconia cordata</name>
    <dbReference type="NCBI Taxonomy" id="56857"/>
    <lineage>
        <taxon>Eukaryota</taxon>
        <taxon>Viridiplantae</taxon>
        <taxon>Streptophyta</taxon>
        <taxon>Embryophyta</taxon>
        <taxon>Tracheophyta</taxon>
        <taxon>Spermatophyta</taxon>
        <taxon>Magnoliopsida</taxon>
        <taxon>Ranunculales</taxon>
        <taxon>Papaveraceae</taxon>
        <taxon>Papaveroideae</taxon>
        <taxon>Macleaya</taxon>
    </lineage>
</organism>
<feature type="coiled-coil region" evidence="1">
    <location>
        <begin position="306"/>
        <end position="333"/>
    </location>
</feature>
<feature type="compositionally biased region" description="Basic and acidic residues" evidence="2">
    <location>
        <begin position="37"/>
        <end position="49"/>
    </location>
</feature>
<feature type="compositionally biased region" description="Polar residues" evidence="2">
    <location>
        <begin position="579"/>
        <end position="594"/>
    </location>
</feature>
<feature type="region of interest" description="Disordered" evidence="2">
    <location>
        <begin position="565"/>
        <end position="594"/>
    </location>
</feature>
<comment type="caution">
    <text evidence="4">The sequence shown here is derived from an EMBL/GenBank/DDBJ whole genome shotgun (WGS) entry which is preliminary data.</text>
</comment>
<proteinExistence type="predicted"/>
<feature type="region of interest" description="Disordered" evidence="2">
    <location>
        <begin position="446"/>
        <end position="477"/>
    </location>
</feature>
<keyword evidence="5" id="KW-1185">Reference proteome</keyword>
<feature type="coiled-coil region" evidence="1">
    <location>
        <begin position="103"/>
        <end position="248"/>
    </location>
</feature>
<dbReference type="Pfam" id="PF24851">
    <property type="entry name" value="DUF7725"/>
    <property type="match status" value="1"/>
</dbReference>
<keyword evidence="1" id="KW-0175">Coiled coil</keyword>
<feature type="compositionally biased region" description="Polar residues" evidence="2">
    <location>
        <begin position="450"/>
        <end position="460"/>
    </location>
</feature>
<feature type="region of interest" description="Disordered" evidence="2">
    <location>
        <begin position="824"/>
        <end position="896"/>
    </location>
</feature>
<dbReference type="Proteomes" id="UP000195402">
    <property type="component" value="Unassembled WGS sequence"/>
</dbReference>
<feature type="compositionally biased region" description="Basic and acidic residues" evidence="2">
    <location>
        <begin position="57"/>
        <end position="69"/>
    </location>
</feature>
<feature type="domain" description="DUF7725" evidence="3">
    <location>
        <begin position="650"/>
        <end position="722"/>
    </location>
</feature>
<feature type="region of interest" description="Disordered" evidence="2">
    <location>
        <begin position="1"/>
        <end position="69"/>
    </location>
</feature>
<dbReference type="PANTHER" id="PTHR35766">
    <property type="entry name" value="OS08G0543600 PROTEIN"/>
    <property type="match status" value="1"/>
</dbReference>
<evidence type="ECO:0000256" key="2">
    <source>
        <dbReference type="SAM" id="MobiDB-lite"/>
    </source>
</evidence>
<evidence type="ECO:0000256" key="1">
    <source>
        <dbReference type="SAM" id="Coils"/>
    </source>
</evidence>
<reference evidence="4 5" key="1">
    <citation type="journal article" date="2017" name="Mol. Plant">
        <title>The Genome of Medicinal Plant Macleaya cordata Provides New Insights into Benzylisoquinoline Alkaloids Metabolism.</title>
        <authorList>
            <person name="Liu X."/>
            <person name="Liu Y."/>
            <person name="Huang P."/>
            <person name="Ma Y."/>
            <person name="Qing Z."/>
            <person name="Tang Q."/>
            <person name="Cao H."/>
            <person name="Cheng P."/>
            <person name="Zheng Y."/>
            <person name="Yuan Z."/>
            <person name="Zhou Y."/>
            <person name="Liu J."/>
            <person name="Tang Z."/>
            <person name="Zhuo Y."/>
            <person name="Zhang Y."/>
            <person name="Yu L."/>
            <person name="Huang J."/>
            <person name="Yang P."/>
            <person name="Peng Q."/>
            <person name="Zhang J."/>
            <person name="Jiang W."/>
            <person name="Zhang Z."/>
            <person name="Lin K."/>
            <person name="Ro D.K."/>
            <person name="Chen X."/>
            <person name="Xiong X."/>
            <person name="Shang Y."/>
            <person name="Huang S."/>
            <person name="Zeng J."/>
        </authorList>
    </citation>
    <scope>NUCLEOTIDE SEQUENCE [LARGE SCALE GENOMIC DNA]</scope>
    <source>
        <strain evidence="5">cv. BLH2017</strain>
        <tissue evidence="4">Root</tissue>
    </source>
</reference>
<feature type="compositionally biased region" description="Low complexity" evidence="2">
    <location>
        <begin position="461"/>
        <end position="477"/>
    </location>
</feature>
<protein>
    <recommendedName>
        <fullName evidence="3">DUF7725 domain-containing protein</fullName>
    </recommendedName>
</protein>
<evidence type="ECO:0000259" key="3">
    <source>
        <dbReference type="Pfam" id="PF24851"/>
    </source>
</evidence>
<dbReference type="OMA" id="SQFTEYA"/>
<dbReference type="InterPro" id="IPR056142">
    <property type="entry name" value="DUF7725"/>
</dbReference>
<evidence type="ECO:0000313" key="4">
    <source>
        <dbReference type="EMBL" id="OVA14768.1"/>
    </source>
</evidence>
<dbReference type="InParanoid" id="A0A200QWC5"/>
<feature type="compositionally biased region" description="Polar residues" evidence="2">
    <location>
        <begin position="796"/>
        <end position="805"/>
    </location>
</feature>
<feature type="compositionally biased region" description="Low complexity" evidence="2">
    <location>
        <begin position="19"/>
        <end position="34"/>
    </location>
</feature>
<evidence type="ECO:0000313" key="5">
    <source>
        <dbReference type="Proteomes" id="UP000195402"/>
    </source>
</evidence>
<sequence length="896" mass="97819">MEAGAGVAAGRGGSLPMPSSSSTTTTTSSSSSSSQSLRKEWRAVSEHSVVRNASNEELERSKLGQSDERTIYEQGTVPLDVDFSSIAMMNGSLENDLSQQQRLNTISRQREELQQMEIELRAQFIARSEVMALQSSFDAQIKEHVNVAANLKEQLQEREQTIRELELKMEEKERELRAVKIDNEAAWAKEDLLREQNKELASFRRERDNSEAERGQHLKQIHDLKEHIQVKESQFLELEEQNRVAQETILYKDEQLREAQTWIARVQEMDALQLTTNHSLQSELRERTEQFNQFWLGCQRQFADMERHHLQAIQQLQLELAEARERSGVYTDESYMVHANTKEASTFGQNKGTQLNDGATLSGNTGVVPNGNVDDFTAFASTGNGSTKTDQVSVVPVVPSSMFGIGAYVPPGQVTALHPFVMHQQGVPSSVPSANVHIPQSHMGHFQSMPAISSHPQWQNQQAVSEESSQISSQSQYQLSQTEENLLGSGAGYEYELSANGHILQPDHLEANISPSQNPDSVITASNEEGQVLQSNGKNNLVPDLPQQNFQEISQFHAALRLDSPENNSEPKVRDGNVITPTNHSLEGQGLTTEQRSSTNTLLSDIPTHPVDSGEALECNTSVVVSSEASFSAGRTTNLLATKKIPEPTLLDERALLACIVRAIPAGSGGRIRISSTLPNRLGKMLAPLHWHDYKKTYGKLDDFVAGHPELFVIDGDFIHLREGAQEIISATAAVAKVAAAAAASAPYSSLLPSVAVTPMAQSHRLKKVASIDSKPVKIGSTEPSVSAPADVGNKPSHNSALLNQHSNGVSSNVVHGLSNVKILSKPKDPQDLNGVQSESRPDHSSVHMAVGNGATPDRAGLPNLQMKGSSNGRHGTNFAGKQQGRVTGAALTSRR</sequence>
<dbReference type="OrthoDB" id="2020644at2759"/>
<dbReference type="PANTHER" id="PTHR35766:SF1">
    <property type="entry name" value="OS08G0543600 PROTEIN"/>
    <property type="match status" value="1"/>
</dbReference>
<name>A0A200QWC5_MACCD</name>
<dbReference type="STRING" id="56857.A0A200QWC5"/>